<evidence type="ECO:0000313" key="2">
    <source>
        <dbReference type="Proteomes" id="UP000316291"/>
    </source>
</evidence>
<keyword evidence="2" id="KW-1185">Reference proteome</keyword>
<dbReference type="RefSeq" id="WP_145831207.1">
    <property type="nucleotide sequence ID" value="NZ_VLLA01000001.1"/>
</dbReference>
<dbReference type="EMBL" id="VLLA01000001">
    <property type="protein sequence ID" value="TWI76481.1"/>
    <property type="molecule type" value="Genomic_DNA"/>
</dbReference>
<protein>
    <submittedName>
        <fullName evidence="1">Uncharacterized protein</fullName>
    </submittedName>
</protein>
<gene>
    <name evidence="1" type="ORF">IQ16_00722</name>
</gene>
<accession>A0A562S5B0</accession>
<name>A0A562S5B0_9BRAD</name>
<evidence type="ECO:0000313" key="1">
    <source>
        <dbReference type="EMBL" id="TWI76481.1"/>
    </source>
</evidence>
<comment type="caution">
    <text evidence="1">The sequence shown here is derived from an EMBL/GenBank/DDBJ whole genome shotgun (WGS) entry which is preliminary data.</text>
</comment>
<proteinExistence type="predicted"/>
<dbReference type="Proteomes" id="UP000316291">
    <property type="component" value="Unassembled WGS sequence"/>
</dbReference>
<dbReference type="AlphaFoldDB" id="A0A562S5B0"/>
<organism evidence="1 2">
    <name type="scientific">Bradyrhizobium huanghuaihaiense</name>
    <dbReference type="NCBI Taxonomy" id="990078"/>
    <lineage>
        <taxon>Bacteria</taxon>
        <taxon>Pseudomonadati</taxon>
        <taxon>Pseudomonadota</taxon>
        <taxon>Alphaproteobacteria</taxon>
        <taxon>Hyphomicrobiales</taxon>
        <taxon>Nitrobacteraceae</taxon>
        <taxon>Bradyrhizobium</taxon>
    </lineage>
</organism>
<reference evidence="1 2" key="1">
    <citation type="journal article" date="2015" name="Stand. Genomic Sci.">
        <title>Genomic Encyclopedia of Bacterial and Archaeal Type Strains, Phase III: the genomes of soil and plant-associated and newly described type strains.</title>
        <authorList>
            <person name="Whitman W.B."/>
            <person name="Woyke T."/>
            <person name="Klenk H.P."/>
            <person name="Zhou Y."/>
            <person name="Lilburn T.G."/>
            <person name="Beck B.J."/>
            <person name="De Vos P."/>
            <person name="Vandamme P."/>
            <person name="Eisen J.A."/>
            <person name="Garrity G."/>
            <person name="Hugenholtz P."/>
            <person name="Kyrpides N.C."/>
        </authorList>
    </citation>
    <scope>NUCLEOTIDE SEQUENCE [LARGE SCALE GENOMIC DNA]</scope>
    <source>
        <strain evidence="1 2">CGMCC 1.10948</strain>
    </source>
</reference>
<sequence length="61" mass="6424">MAKKMEPAKLKSRSGPRAHPLTVIITEAVIEEAKMEAIHLTSSACINAATSQRPGPAASPE</sequence>